<dbReference type="SUPFAM" id="SSF46785">
    <property type="entry name" value="Winged helix' DNA-binding domain"/>
    <property type="match status" value="1"/>
</dbReference>
<dbReference type="GO" id="GO:0003700">
    <property type="term" value="F:DNA-binding transcription factor activity"/>
    <property type="evidence" value="ECO:0007669"/>
    <property type="project" value="InterPro"/>
</dbReference>
<dbReference type="InterPro" id="IPR058163">
    <property type="entry name" value="LysR-type_TF_proteobact-type"/>
</dbReference>
<dbReference type="InterPro" id="IPR000847">
    <property type="entry name" value="LysR_HTH_N"/>
</dbReference>
<dbReference type="GO" id="GO:0003677">
    <property type="term" value="F:DNA binding"/>
    <property type="evidence" value="ECO:0007669"/>
    <property type="project" value="UniProtKB-KW"/>
</dbReference>
<protein>
    <submittedName>
        <fullName evidence="6">Transcriptional regulator, LysR family</fullName>
    </submittedName>
</protein>
<dbReference type="InterPro" id="IPR036390">
    <property type="entry name" value="WH_DNA-bd_sf"/>
</dbReference>
<gene>
    <name evidence="6" type="ORF">CHUV0807_0505</name>
</gene>
<comment type="similarity">
    <text evidence="1">Belongs to the LysR transcriptional regulatory family.</text>
</comment>
<proteinExistence type="inferred from homology"/>
<reference evidence="7" key="1">
    <citation type="submission" date="2016-04" db="EMBL/GenBank/DDBJ databases">
        <authorList>
            <person name="Tagini F."/>
        </authorList>
    </citation>
    <scope>NUCLEOTIDE SEQUENCE [LARGE SCALE GENOMIC DNA]</scope>
    <source>
        <strain evidence="7">CHUV0807</strain>
    </source>
</reference>
<dbReference type="AlphaFoldDB" id="A0A1C3H2P7"/>
<evidence type="ECO:0000256" key="2">
    <source>
        <dbReference type="ARBA" id="ARBA00023015"/>
    </source>
</evidence>
<dbReference type="InterPro" id="IPR036388">
    <property type="entry name" value="WH-like_DNA-bd_sf"/>
</dbReference>
<evidence type="ECO:0000256" key="3">
    <source>
        <dbReference type="ARBA" id="ARBA00023125"/>
    </source>
</evidence>
<dbReference type="FunFam" id="1.10.10.10:FF:000001">
    <property type="entry name" value="LysR family transcriptional regulator"/>
    <property type="match status" value="1"/>
</dbReference>
<sequence>MNPILPDDLAVFLQTVQCGSFSAAARALNVAPKVASKQVARLEAALGVALFTRNTRNLRLTDEGEALRDKARSVLDGLAEMRELAQGADGMRGMIRLTAPAPFGRKYVAAAVADFSRRYPQVGFSLCLSDEVCNLFAGNFDLAIRMGELADSRLIARRIAVNRRILVASPAYLAEYGCPQSPAELSEHRCLRFAYPGLAADSWTLRNGDAEAVVRVSPHLSSDSGEVLHAWCMAGLGISLRETWDVCEALENGSLRRVLPDWQTPPGGISIVRVRREPTPQRILRFSEFLIARWQKAPWERAG</sequence>
<dbReference type="InterPro" id="IPR005119">
    <property type="entry name" value="LysR_subst-bd"/>
</dbReference>
<name>A0A1C3H2P7_9GAMM</name>
<dbReference type="Pfam" id="PF03466">
    <property type="entry name" value="LysR_substrate"/>
    <property type="match status" value="1"/>
</dbReference>
<dbReference type="Pfam" id="PF00126">
    <property type="entry name" value="HTH_1"/>
    <property type="match status" value="1"/>
</dbReference>
<dbReference type="CDD" id="cd08422">
    <property type="entry name" value="PBP2_CrgA_like"/>
    <property type="match status" value="1"/>
</dbReference>
<dbReference type="EMBL" id="FKLO01000023">
    <property type="protein sequence ID" value="SAM58933.1"/>
    <property type="molecule type" value="Genomic_DNA"/>
</dbReference>
<evidence type="ECO:0000313" key="7">
    <source>
        <dbReference type="Proteomes" id="UP000190837"/>
    </source>
</evidence>
<evidence type="ECO:0000256" key="4">
    <source>
        <dbReference type="ARBA" id="ARBA00023163"/>
    </source>
</evidence>
<keyword evidence="4" id="KW-0804">Transcription</keyword>
<keyword evidence="2" id="KW-0805">Transcription regulation</keyword>
<dbReference type="GeneID" id="84788651"/>
<evidence type="ECO:0000313" key="6">
    <source>
        <dbReference type="EMBL" id="SAM58933.1"/>
    </source>
</evidence>
<organism evidence="6 7">
    <name type="scientific">Cardiobacterium hominis</name>
    <dbReference type="NCBI Taxonomy" id="2718"/>
    <lineage>
        <taxon>Bacteria</taxon>
        <taxon>Pseudomonadati</taxon>
        <taxon>Pseudomonadota</taxon>
        <taxon>Gammaproteobacteria</taxon>
        <taxon>Cardiobacteriales</taxon>
        <taxon>Cardiobacteriaceae</taxon>
        <taxon>Cardiobacterium</taxon>
    </lineage>
</organism>
<dbReference type="PANTHER" id="PTHR30537:SF5">
    <property type="entry name" value="HTH-TYPE TRANSCRIPTIONAL ACTIVATOR TTDR-RELATED"/>
    <property type="match status" value="1"/>
</dbReference>
<evidence type="ECO:0000256" key="1">
    <source>
        <dbReference type="ARBA" id="ARBA00009437"/>
    </source>
</evidence>
<dbReference type="Proteomes" id="UP000190837">
    <property type="component" value="Unassembled WGS sequence"/>
</dbReference>
<dbReference type="PANTHER" id="PTHR30537">
    <property type="entry name" value="HTH-TYPE TRANSCRIPTIONAL REGULATOR"/>
    <property type="match status" value="1"/>
</dbReference>
<dbReference type="OMA" id="HNCLVFA"/>
<dbReference type="SUPFAM" id="SSF53850">
    <property type="entry name" value="Periplasmic binding protein-like II"/>
    <property type="match status" value="1"/>
</dbReference>
<accession>A0A1C3H2P7</accession>
<evidence type="ECO:0000259" key="5">
    <source>
        <dbReference type="PROSITE" id="PS50931"/>
    </source>
</evidence>
<feature type="domain" description="HTH lysR-type" evidence="5">
    <location>
        <begin position="4"/>
        <end position="61"/>
    </location>
</feature>
<dbReference type="PRINTS" id="PR00039">
    <property type="entry name" value="HTHLYSR"/>
</dbReference>
<dbReference type="PROSITE" id="PS50931">
    <property type="entry name" value="HTH_LYSR"/>
    <property type="match status" value="1"/>
</dbReference>
<keyword evidence="3" id="KW-0238">DNA-binding</keyword>
<dbReference type="Gene3D" id="3.40.190.290">
    <property type="match status" value="1"/>
</dbReference>
<dbReference type="RefSeq" id="WP_004141022.1">
    <property type="nucleotide sequence ID" value="NZ_CALFOW010000027.1"/>
</dbReference>
<dbReference type="FunFam" id="3.40.190.290:FF:000001">
    <property type="entry name" value="Transcriptional regulator, LysR family"/>
    <property type="match status" value="1"/>
</dbReference>
<dbReference type="Gene3D" id="1.10.10.10">
    <property type="entry name" value="Winged helix-like DNA-binding domain superfamily/Winged helix DNA-binding domain"/>
    <property type="match status" value="1"/>
</dbReference>